<feature type="domain" description="PKD" evidence="1">
    <location>
        <begin position="1811"/>
        <end position="1899"/>
    </location>
</feature>
<dbReference type="InterPro" id="IPR000601">
    <property type="entry name" value="PKD_dom"/>
</dbReference>
<dbReference type="PANTHER" id="PTHR36842">
    <property type="entry name" value="PROTEIN TOLB HOMOLOG"/>
    <property type="match status" value="1"/>
</dbReference>
<reference evidence="2 3" key="1">
    <citation type="submission" date="2020-04" db="EMBL/GenBank/DDBJ databases">
        <authorList>
            <person name="Yoon J."/>
        </authorList>
    </citation>
    <scope>NUCLEOTIDE SEQUENCE [LARGE SCALE GENOMIC DNA]</scope>
    <source>
        <strain evidence="2 3">DJ-13</strain>
    </source>
</reference>
<dbReference type="SMART" id="SM00458">
    <property type="entry name" value="RICIN"/>
    <property type="match status" value="3"/>
</dbReference>
<dbReference type="Pfam" id="PF18911">
    <property type="entry name" value="PKD_4"/>
    <property type="match status" value="8"/>
</dbReference>
<evidence type="ECO:0000313" key="3">
    <source>
        <dbReference type="Proteomes" id="UP000718451"/>
    </source>
</evidence>
<dbReference type="InterPro" id="IPR011042">
    <property type="entry name" value="6-blade_b-propeller_TolB-like"/>
</dbReference>
<protein>
    <submittedName>
        <fullName evidence="2">PKD domain-containing protein</fullName>
    </submittedName>
</protein>
<dbReference type="InterPro" id="IPR035986">
    <property type="entry name" value="PKD_dom_sf"/>
</dbReference>
<dbReference type="Proteomes" id="UP000718451">
    <property type="component" value="Unassembled WGS sequence"/>
</dbReference>
<name>A0ABX1GSL9_9FLAO</name>
<dbReference type="InterPro" id="IPR035992">
    <property type="entry name" value="Ricin_B-like_lectins"/>
</dbReference>
<dbReference type="SUPFAM" id="SSF50952">
    <property type="entry name" value="Soluble quinoprotein glucose dehydrogenase"/>
    <property type="match status" value="1"/>
</dbReference>
<dbReference type="CDD" id="cd00146">
    <property type="entry name" value="PKD"/>
    <property type="match status" value="8"/>
</dbReference>
<dbReference type="Pfam" id="PF14200">
    <property type="entry name" value="RicinB_lectin_2"/>
    <property type="match status" value="3"/>
</dbReference>
<dbReference type="SUPFAM" id="SSF48695">
    <property type="entry name" value="Multiheme cytochromes"/>
    <property type="match status" value="1"/>
</dbReference>
<dbReference type="SUPFAM" id="SSF50370">
    <property type="entry name" value="Ricin B-like lectins"/>
    <property type="match status" value="3"/>
</dbReference>
<dbReference type="InterPro" id="IPR036280">
    <property type="entry name" value="Multihaem_cyt_sf"/>
</dbReference>
<dbReference type="InterPro" id="IPR022409">
    <property type="entry name" value="PKD/Chitinase_dom"/>
</dbReference>
<feature type="domain" description="PKD" evidence="1">
    <location>
        <begin position="1547"/>
        <end position="1635"/>
    </location>
</feature>
<keyword evidence="3" id="KW-1185">Reference proteome</keyword>
<feature type="domain" description="PKD" evidence="1">
    <location>
        <begin position="1723"/>
        <end position="1811"/>
    </location>
</feature>
<sequence>MENKFSYRKVAVHLTLLVLFGTTFLSGFNELFFAPGLTDPEPIGQYANGVFPNLGFTEDPYEPAFENLTFDSPLNFTIVPGQNKIIIGQRDGEIYWFDNLETTTTKNLLVDLSTEVGVVWDGGFLGLAIHPDFGTAGSNYFYVYYTSKSETGDDFLNSPAGQNFSCNLGNEEDEFFGNFLRLERFEVNPADLSFVANSMETMFKLRMYRTTHRGGGLEFGDDGFLYLTTGEQSVKAHAQDITDNLDGGVLRIDVDKDPTKSHAPIRTMQNSAGEADEFSGIEYWIPNDNPFQSPDGSNFEEYYTLGHRNPHRMTKDRQTGVFYIGEIGEATHEEINIVTAGSNYGWPVYEATAGPNLGCVPGLLNGMDHEEPLVEFPRTDANAIIGGYVYRGSDIPDLVGKYICADYGTGDEIWSVDTVTGEYQLLGNFAPTDIISFGQNYDGELYLLKQGAGVGLYRLSNSGAPDYSSMPQLLSDTGAFDDLSTMDVADGFIPYELIDPFWSDGAYKKRWMAVPNDGTHDTPGERITYSENGIWDFPEGSVLIKHFDYPIDDNDPTVTRKIETRFSIKANDGNFYYLTYNWNEAQTDAVLQEIGLDETIDVTTVGGGTRQVTWHYPSNGECLSCHSPATKGTLGLRTRYLNSDYTYDKTGVTGNQMETLSFLGIIEETITDADTPNFLTHTSIDDPTGSTEDKARSYLDLNCAYCHQPATGNRADFDLRLINSMAETGLLTAGINTPLGLAPDEEILFPGDASKSILYHRTNSTDPTIMMPPLAKNEIDVAGVALLEQWINEMDALNQPPPEDTYRIVNLGTGQTMEVVGAGTANGTNVAQAGYAAADNQHFALEEVSTDVYSFRAIHSDGYLDVQAANPDPGANVWHFAGNGSAAQLWQLVDAGDDTFHIISTLGGNYLAVEGGGNIAVLAADGSDEQRWQFLPTGTPSGAGITPEPGIVSTSETGTNDSFTVVLDVAPTSDVVLNLTETLNGDEFDISETSLTFTSADWNQPQTVIVTGLDDVDADGVQYYEITLSVAAGSDSAYLGFSAVVDGFNADDDGGAAAPPDLDTYRILNTGTGQTMEVVGSGTANQTNVAQAGYTATDNQHFALEYDGGGYYKLRAEHSGSYLDVQAASSASGTNVWQFAGNTSDAQLWQIVDAGGNTFHIISKLGTNYLTVEPDGNIAVYTADGSDEQRWQFLPTGTPTGAGITAEPGIVSTSEDGTTDSFTIVLDAAPSSNVILQITESSNGDEFDISRNVLTFTPADWNVPQAVGVIGLDDTDLDGVQYYDITVTVDPTSDPIYLGFSTIVDGFNADDDGGAASPPALATYRIINRGTGQSMEVVGSGLADQTNVAEATYIESDNQHFALEYDGQGYYKFRAEHSGSYLDVQAASPDSGTNVWQFTGNTSDAQLWQIVDAGDNTFHVISKVGGNYLAVEPDGNIAVYTADGSDEQRWQFKFPGFDPTAVAISDITEGDAPLLVNFTGDQSTDDVGIASYSWDFGDGVGTSTDANPSYTFTGAGTYTVVLTVTDDGGLTDTAEIEITVTVANGAPTAVASSDVTEGEAPLLVNFTGDQSTDDVGIASYSWDFGDGIGTSTDANPSYTFTGAGTYTVVLTVTDDGGLTDSAQIEISVTAANGSPIALAIADVTEGDAPLLVNFTGDQSTDDVGIANYSWDFGDGVGTSTDANPSYTFTAAGTYTVVLTVTDDGGLTDTDELTITVTTANNAPTAVATSDVTEGDAPLLVNFTGDQSTDDVGIASYSWDFGDGAGTSTDANPSYTYTATGTYTAVLTVTDANGLTDTAQIEITVNAANGAPTAVASSDVSEGDAPLLVNFTGDQSTDDVGIASYSWDFGDGAGTSTDANPSYTYTAAGTYTAVLTVTDADGLTDTAQIEITVNSANGAPTAVASSDVTEGEAPLLVNFTGDQSTDDVGIASYSWDFGDGVGTSTDANPSYTYTTAGTYTAVLTVTDADGLTDTAQIEITVNSANGAPTAVASSDVTEGEAPLLVNFTGDQSTDDVGIASYSWDFGDGVGTSTDAKPSYTYTAAGTYTAVLTVTDADGLTDTAQIEITVNAANGAPTAVASSDIDSGEAPLLVNFTGDQSTDDTGIASYSWDFGDGVGTSTDANPSYTFTDPGSYIVTLTVSDVEGLSDDTSLAIEVLENQVSDLEPDPFIAPNPASNVANLYVGNLSNDRTITQFKLFDSSGKLLGVFEPSQLFVSEGQYGIPVYNLRDELYFIVIELNTGEPLLRRILVSN</sequence>
<dbReference type="PANTHER" id="PTHR36842:SF1">
    <property type="entry name" value="PROTEIN TOLB"/>
    <property type="match status" value="1"/>
</dbReference>
<comment type="caution">
    <text evidence="2">The sequence shown here is derived from an EMBL/GenBank/DDBJ whole genome shotgun (WGS) entry which is preliminary data.</text>
</comment>
<dbReference type="Pfam" id="PF07995">
    <property type="entry name" value="GSDH"/>
    <property type="match status" value="2"/>
</dbReference>
<dbReference type="Gene3D" id="2.80.10.50">
    <property type="match status" value="5"/>
</dbReference>
<feature type="domain" description="PKD" evidence="1">
    <location>
        <begin position="1459"/>
        <end position="1547"/>
    </location>
</feature>
<dbReference type="Gene3D" id="2.60.40.10">
    <property type="entry name" value="Immunoglobulins"/>
    <property type="match status" value="8"/>
</dbReference>
<dbReference type="Gene3D" id="2.120.10.30">
    <property type="entry name" value="TolB, C-terminal domain"/>
    <property type="match status" value="1"/>
</dbReference>
<gene>
    <name evidence="2" type="ORF">HCU67_08635</name>
</gene>
<evidence type="ECO:0000259" key="1">
    <source>
        <dbReference type="PROSITE" id="PS50093"/>
    </source>
</evidence>
<dbReference type="InterPro" id="IPR011041">
    <property type="entry name" value="Quinoprot_gluc/sorb_DH_b-prop"/>
</dbReference>
<dbReference type="PROSITE" id="PS50093">
    <property type="entry name" value="PKD"/>
    <property type="match status" value="8"/>
</dbReference>
<feature type="domain" description="PKD" evidence="1">
    <location>
        <begin position="1635"/>
        <end position="1721"/>
    </location>
</feature>
<organism evidence="2 3">
    <name type="scientific">Croceivirga thetidis</name>
    <dbReference type="NCBI Taxonomy" id="2721623"/>
    <lineage>
        <taxon>Bacteria</taxon>
        <taxon>Pseudomonadati</taxon>
        <taxon>Bacteroidota</taxon>
        <taxon>Flavobacteriia</taxon>
        <taxon>Flavobacteriales</taxon>
        <taxon>Flavobacteriaceae</taxon>
        <taxon>Croceivirga</taxon>
    </lineage>
</organism>
<dbReference type="InterPro" id="IPR013783">
    <property type="entry name" value="Ig-like_fold"/>
</dbReference>
<feature type="domain" description="PKD" evidence="1">
    <location>
        <begin position="1899"/>
        <end position="1987"/>
    </location>
</feature>
<dbReference type="RefSeq" id="WP_168552233.1">
    <property type="nucleotide sequence ID" value="NZ_JAAWWL010000002.1"/>
</dbReference>
<feature type="domain" description="PKD" evidence="1">
    <location>
        <begin position="2075"/>
        <end position="2161"/>
    </location>
</feature>
<dbReference type="SMART" id="SM00089">
    <property type="entry name" value="PKD"/>
    <property type="match status" value="8"/>
</dbReference>
<dbReference type="InterPro" id="IPR000772">
    <property type="entry name" value="Ricin_B_lectin"/>
</dbReference>
<proteinExistence type="predicted"/>
<dbReference type="CDD" id="cd00161">
    <property type="entry name" value="beta-trefoil_Ricin-like"/>
    <property type="match status" value="3"/>
</dbReference>
<dbReference type="InterPro" id="IPR012938">
    <property type="entry name" value="Glc/Sorbosone_DH"/>
</dbReference>
<evidence type="ECO:0000313" key="2">
    <source>
        <dbReference type="EMBL" id="NKI32005.1"/>
    </source>
</evidence>
<feature type="domain" description="PKD" evidence="1">
    <location>
        <begin position="1987"/>
        <end position="2075"/>
    </location>
</feature>
<dbReference type="PROSITE" id="PS50231">
    <property type="entry name" value="RICIN_B_LECTIN"/>
    <property type="match status" value="3"/>
</dbReference>
<accession>A0ABX1GSL9</accession>
<dbReference type="SUPFAM" id="SSF49299">
    <property type="entry name" value="PKD domain"/>
    <property type="match status" value="8"/>
</dbReference>
<dbReference type="EMBL" id="JAAWWL010000002">
    <property type="protein sequence ID" value="NKI32005.1"/>
    <property type="molecule type" value="Genomic_DNA"/>
</dbReference>